<dbReference type="Proteomes" id="UP000663879">
    <property type="component" value="Unassembled WGS sequence"/>
</dbReference>
<organism evidence="1 2">
    <name type="scientific">Brachionus calyciflorus</name>
    <dbReference type="NCBI Taxonomy" id="104777"/>
    <lineage>
        <taxon>Eukaryota</taxon>
        <taxon>Metazoa</taxon>
        <taxon>Spiralia</taxon>
        <taxon>Gnathifera</taxon>
        <taxon>Rotifera</taxon>
        <taxon>Eurotatoria</taxon>
        <taxon>Monogononta</taxon>
        <taxon>Pseudotrocha</taxon>
        <taxon>Ploima</taxon>
        <taxon>Brachionidae</taxon>
        <taxon>Brachionus</taxon>
    </lineage>
</organism>
<dbReference type="AlphaFoldDB" id="A0A814EQZ1"/>
<gene>
    <name evidence="1" type="ORF">OXX778_LOCUS14993</name>
</gene>
<protein>
    <submittedName>
        <fullName evidence="1">Uncharacterized protein</fullName>
    </submittedName>
</protein>
<comment type="caution">
    <text evidence="1">The sequence shown here is derived from an EMBL/GenBank/DDBJ whole genome shotgun (WGS) entry which is preliminary data.</text>
</comment>
<dbReference type="OrthoDB" id="204305at2759"/>
<dbReference type="EMBL" id="CAJNOC010003206">
    <property type="protein sequence ID" value="CAF0972538.1"/>
    <property type="molecule type" value="Genomic_DNA"/>
</dbReference>
<accession>A0A814EQZ1</accession>
<feature type="non-terminal residue" evidence="1">
    <location>
        <position position="46"/>
    </location>
</feature>
<evidence type="ECO:0000313" key="1">
    <source>
        <dbReference type="EMBL" id="CAF0972538.1"/>
    </source>
</evidence>
<keyword evidence="2" id="KW-1185">Reference proteome</keyword>
<name>A0A814EQZ1_9BILA</name>
<reference evidence="1" key="1">
    <citation type="submission" date="2021-02" db="EMBL/GenBank/DDBJ databases">
        <authorList>
            <person name="Nowell W R."/>
        </authorList>
    </citation>
    <scope>NUCLEOTIDE SEQUENCE</scope>
    <source>
        <strain evidence="1">Ploen Becks lab</strain>
    </source>
</reference>
<sequence length="46" mass="5545">MWRFLAVGDTFVDLVHCRDSDSLILQREIDSVEEWLRTDNIIHIMR</sequence>
<evidence type="ECO:0000313" key="2">
    <source>
        <dbReference type="Proteomes" id="UP000663879"/>
    </source>
</evidence>
<proteinExistence type="predicted"/>